<gene>
    <name evidence="1" type="ORF">BpHYR1_017840</name>
</gene>
<name>A0A3M7QVF5_BRAPC</name>
<evidence type="ECO:0000313" key="2">
    <source>
        <dbReference type="Proteomes" id="UP000276133"/>
    </source>
</evidence>
<reference evidence="1 2" key="1">
    <citation type="journal article" date="2018" name="Sci. Rep.">
        <title>Genomic signatures of local adaptation to the degree of environmental predictability in rotifers.</title>
        <authorList>
            <person name="Franch-Gras L."/>
            <person name="Hahn C."/>
            <person name="Garcia-Roger E.M."/>
            <person name="Carmona M.J."/>
            <person name="Serra M."/>
            <person name="Gomez A."/>
        </authorList>
    </citation>
    <scope>NUCLEOTIDE SEQUENCE [LARGE SCALE GENOMIC DNA]</scope>
    <source>
        <strain evidence="1">HYR1</strain>
    </source>
</reference>
<dbReference type="EMBL" id="REGN01004996">
    <property type="protein sequence ID" value="RNA15273.1"/>
    <property type="molecule type" value="Genomic_DNA"/>
</dbReference>
<organism evidence="1 2">
    <name type="scientific">Brachionus plicatilis</name>
    <name type="common">Marine rotifer</name>
    <name type="synonym">Brachionus muelleri</name>
    <dbReference type="NCBI Taxonomy" id="10195"/>
    <lineage>
        <taxon>Eukaryota</taxon>
        <taxon>Metazoa</taxon>
        <taxon>Spiralia</taxon>
        <taxon>Gnathifera</taxon>
        <taxon>Rotifera</taxon>
        <taxon>Eurotatoria</taxon>
        <taxon>Monogononta</taxon>
        <taxon>Pseudotrocha</taxon>
        <taxon>Ploima</taxon>
        <taxon>Brachionidae</taxon>
        <taxon>Brachionus</taxon>
    </lineage>
</organism>
<protein>
    <submittedName>
        <fullName evidence="1">Uncharacterized protein</fullName>
    </submittedName>
</protein>
<keyword evidence="2" id="KW-1185">Reference proteome</keyword>
<sequence length="75" mass="8956">MLSNLTKKPTFSIEHKINLFIYFKIFAKFGVEKKNTLKNNLNTKIFISFSSNRFFFLLMHFGLIPKIKHFIESPR</sequence>
<evidence type="ECO:0000313" key="1">
    <source>
        <dbReference type="EMBL" id="RNA15273.1"/>
    </source>
</evidence>
<dbReference type="Proteomes" id="UP000276133">
    <property type="component" value="Unassembled WGS sequence"/>
</dbReference>
<accession>A0A3M7QVF5</accession>
<proteinExistence type="predicted"/>
<comment type="caution">
    <text evidence="1">The sequence shown here is derived from an EMBL/GenBank/DDBJ whole genome shotgun (WGS) entry which is preliminary data.</text>
</comment>
<dbReference type="AlphaFoldDB" id="A0A3M7QVF5"/>